<gene>
    <name evidence="1" type="ORF">LCGC14_0342390</name>
</gene>
<protein>
    <submittedName>
        <fullName evidence="1">Uncharacterized protein</fullName>
    </submittedName>
</protein>
<name>A0A0F9TW89_9ZZZZ</name>
<accession>A0A0F9TW89</accession>
<organism evidence="1">
    <name type="scientific">marine sediment metagenome</name>
    <dbReference type="NCBI Taxonomy" id="412755"/>
    <lineage>
        <taxon>unclassified sequences</taxon>
        <taxon>metagenomes</taxon>
        <taxon>ecological metagenomes</taxon>
    </lineage>
</organism>
<dbReference type="AlphaFoldDB" id="A0A0F9TW89"/>
<proteinExistence type="predicted"/>
<reference evidence="1" key="1">
    <citation type="journal article" date="2015" name="Nature">
        <title>Complex archaea that bridge the gap between prokaryotes and eukaryotes.</title>
        <authorList>
            <person name="Spang A."/>
            <person name="Saw J.H."/>
            <person name="Jorgensen S.L."/>
            <person name="Zaremba-Niedzwiedzka K."/>
            <person name="Martijn J."/>
            <person name="Lind A.E."/>
            <person name="van Eijk R."/>
            <person name="Schleper C."/>
            <person name="Guy L."/>
            <person name="Ettema T.J."/>
        </authorList>
    </citation>
    <scope>NUCLEOTIDE SEQUENCE</scope>
</reference>
<evidence type="ECO:0000313" key="1">
    <source>
        <dbReference type="EMBL" id="KKN79222.1"/>
    </source>
</evidence>
<comment type="caution">
    <text evidence="1">The sequence shown here is derived from an EMBL/GenBank/DDBJ whole genome shotgun (WGS) entry which is preliminary data.</text>
</comment>
<dbReference type="EMBL" id="LAZR01000251">
    <property type="protein sequence ID" value="KKN79222.1"/>
    <property type="molecule type" value="Genomic_DNA"/>
</dbReference>
<sequence length="88" mass="9909">MSKFIEEIVTSIKSEPLSWEDNDGGELVNRSKGVLLLQYGNGVLLSCINVLINGKETPTTYFDGMKLEHAIKKWYKGIGLEHLRGKTR</sequence>